<protein>
    <submittedName>
        <fullName evidence="5">Uncharacterized protein</fullName>
    </submittedName>
</protein>
<dbReference type="AlphaFoldDB" id="A0A0F9D2M4"/>
<feature type="non-terminal residue" evidence="5">
    <location>
        <position position="599"/>
    </location>
</feature>
<evidence type="ECO:0000256" key="1">
    <source>
        <dbReference type="ARBA" id="ARBA00022475"/>
    </source>
</evidence>
<dbReference type="InterPro" id="IPR005372">
    <property type="entry name" value="UPF0182"/>
</dbReference>
<keyword evidence="4" id="KW-0472">Membrane</keyword>
<accession>A0A0F9D2M4</accession>
<proteinExistence type="predicted"/>
<organism evidence="5">
    <name type="scientific">marine sediment metagenome</name>
    <dbReference type="NCBI Taxonomy" id="412755"/>
    <lineage>
        <taxon>unclassified sequences</taxon>
        <taxon>metagenomes</taxon>
        <taxon>ecological metagenomes</taxon>
    </lineage>
</organism>
<comment type="caution">
    <text evidence="5">The sequence shown here is derived from an EMBL/GenBank/DDBJ whole genome shotgun (WGS) entry which is preliminary data.</text>
</comment>
<evidence type="ECO:0000256" key="3">
    <source>
        <dbReference type="ARBA" id="ARBA00022989"/>
    </source>
</evidence>
<name>A0A0F9D2M4_9ZZZZ</name>
<dbReference type="Pfam" id="PF03699">
    <property type="entry name" value="UPF0182"/>
    <property type="match status" value="1"/>
</dbReference>
<dbReference type="GO" id="GO:0005576">
    <property type="term" value="C:extracellular region"/>
    <property type="evidence" value="ECO:0007669"/>
    <property type="project" value="TreeGrafter"/>
</dbReference>
<dbReference type="PANTHER" id="PTHR39344">
    <property type="entry name" value="UPF0182 PROTEIN SLL1060"/>
    <property type="match status" value="1"/>
</dbReference>
<keyword evidence="3" id="KW-1133">Transmembrane helix</keyword>
<evidence type="ECO:0000313" key="5">
    <source>
        <dbReference type="EMBL" id="KKL55759.1"/>
    </source>
</evidence>
<feature type="non-terminal residue" evidence="5">
    <location>
        <position position="1"/>
    </location>
</feature>
<evidence type="ECO:0000256" key="4">
    <source>
        <dbReference type="ARBA" id="ARBA00023136"/>
    </source>
</evidence>
<reference evidence="5" key="1">
    <citation type="journal article" date="2015" name="Nature">
        <title>Complex archaea that bridge the gap between prokaryotes and eukaryotes.</title>
        <authorList>
            <person name="Spang A."/>
            <person name="Saw J.H."/>
            <person name="Jorgensen S.L."/>
            <person name="Zaremba-Niedzwiedzka K."/>
            <person name="Martijn J."/>
            <person name="Lind A.E."/>
            <person name="van Eijk R."/>
            <person name="Schleper C."/>
            <person name="Guy L."/>
            <person name="Ettema T.J."/>
        </authorList>
    </citation>
    <scope>NUCLEOTIDE SEQUENCE</scope>
</reference>
<keyword evidence="1" id="KW-1003">Cell membrane</keyword>
<gene>
    <name evidence="5" type="ORF">LCGC14_2252200</name>
</gene>
<dbReference type="EMBL" id="LAZR01030726">
    <property type="protein sequence ID" value="KKL55759.1"/>
    <property type="molecule type" value="Genomic_DNA"/>
</dbReference>
<dbReference type="PANTHER" id="PTHR39344:SF1">
    <property type="entry name" value="UPF0182 PROTEIN SLL1060"/>
    <property type="match status" value="1"/>
</dbReference>
<evidence type="ECO:0000256" key="2">
    <source>
        <dbReference type="ARBA" id="ARBA00022692"/>
    </source>
</evidence>
<keyword evidence="2" id="KW-0812">Transmembrane</keyword>
<sequence>VITSILGGQAYPFFLQKFVVSPNELVKETPYIEHNIAATQKAFALDTVIERDITGEGTLTMSDINRNRSTIKNVRLWDREPLLDTFGQLQEIRTYYDFVSIDNDRYTLNGDYRQVLLSPRELNTASLPQRTFINERLTFTHGFGLTLSPVNEVTPEGLPVLFLKDLPPSSSIESLSVSRPEIYYGELASDWVVVNTKAQEFNYPSGEKNVFADYEGQGGVQIESIFRKALFALRFKSLKILLSDDITSESRIMYYRNIEERVKRALPFLSLDNDPYMVVTKDGELKWVYDAYTTSDRYPYAEQMRDAFSSLPGKRLNYIRNSVKVVIDAYDGRMTFYIADEDDPIIKTYAKIFKDSFLPLEQMDEDLRTHIRYPEDLFIYQTALYTVYHMDEAQIFYNKEDQWQIPIIAGGGQADPMMRHMIMKLPGEEKEEFILMIPFTPRGKDNLSAWMVARNDGEFYGQLVVYRFPKQKLVFGPKQITNRINQDTDISRQISLWDQRGSEVIRGSLLVIPIEESLIYVQPIYLRAEGGKIPELKRVIVAYENRIAMEETLDLALERIFSGRIVVDKGTTTIVPSRPAIGQDLIKQAKDHFDRAMSA</sequence>
<dbReference type="GO" id="GO:0016020">
    <property type="term" value="C:membrane"/>
    <property type="evidence" value="ECO:0007669"/>
    <property type="project" value="InterPro"/>
</dbReference>